<evidence type="ECO:0000256" key="1">
    <source>
        <dbReference type="SAM" id="Phobius"/>
    </source>
</evidence>
<feature type="transmembrane region" description="Helical" evidence="1">
    <location>
        <begin position="6"/>
        <end position="23"/>
    </location>
</feature>
<reference evidence="2 3" key="1">
    <citation type="submission" date="2019-05" db="EMBL/GenBank/DDBJ databases">
        <title>Psychrobacillus vulpis sp. nov., a new species isolated from feces of a red fox that inhabits in The Tablas de Daimiel Natural Park, Albacete, Spain.</title>
        <authorList>
            <person name="Rodriguez M."/>
            <person name="Reina J.C."/>
            <person name="Bejar V."/>
            <person name="Llamas I."/>
        </authorList>
    </citation>
    <scope>NUCLEOTIDE SEQUENCE [LARGE SCALE GENOMIC DNA]</scope>
    <source>
        <strain evidence="2 3">NHI-2</strain>
    </source>
</reference>
<keyword evidence="1" id="KW-1133">Transmembrane helix</keyword>
<evidence type="ECO:0000313" key="2">
    <source>
        <dbReference type="EMBL" id="TQR05960.1"/>
    </source>
</evidence>
<keyword evidence="3" id="KW-1185">Reference proteome</keyword>
<dbReference type="OrthoDB" id="2680568at2"/>
<organism evidence="2 3">
    <name type="scientific">Psychrobacillus soli</name>
    <dbReference type="NCBI Taxonomy" id="1543965"/>
    <lineage>
        <taxon>Bacteria</taxon>
        <taxon>Bacillati</taxon>
        <taxon>Bacillota</taxon>
        <taxon>Bacilli</taxon>
        <taxon>Bacillales</taxon>
        <taxon>Bacillaceae</taxon>
        <taxon>Psychrobacillus</taxon>
    </lineage>
</organism>
<accession>A0A544SL80</accession>
<evidence type="ECO:0000313" key="3">
    <source>
        <dbReference type="Proteomes" id="UP000318937"/>
    </source>
</evidence>
<gene>
    <name evidence="2" type="primary">ytzI</name>
    <name evidence="2" type="ORF">FG383_19370</name>
</gene>
<dbReference type="NCBIfam" id="NF033232">
    <property type="entry name" value="small_YtzI"/>
    <property type="match status" value="1"/>
</dbReference>
<dbReference type="EMBL" id="VDGG01000066">
    <property type="protein sequence ID" value="TQR05960.1"/>
    <property type="molecule type" value="Genomic_DNA"/>
</dbReference>
<sequence length="50" mass="5754">MTTVFIIGAITFIIVLVLSIFTINKGYAYKHTIDERPSEQNDSIEKTHRQ</sequence>
<keyword evidence="1" id="KW-0472">Membrane</keyword>
<keyword evidence="1" id="KW-0812">Transmembrane</keyword>
<dbReference type="RefSeq" id="WP_142609140.1">
    <property type="nucleotide sequence ID" value="NZ_VDGG01000066.1"/>
</dbReference>
<dbReference type="Proteomes" id="UP000318937">
    <property type="component" value="Unassembled WGS sequence"/>
</dbReference>
<dbReference type="AlphaFoldDB" id="A0A544SL80"/>
<comment type="caution">
    <text evidence="2">The sequence shown here is derived from an EMBL/GenBank/DDBJ whole genome shotgun (WGS) entry which is preliminary data.</text>
</comment>
<dbReference type="InterPro" id="IPR047753">
    <property type="entry name" value="YtzI-like"/>
</dbReference>
<proteinExistence type="predicted"/>
<protein>
    <submittedName>
        <fullName evidence="2">YtzI protein</fullName>
    </submittedName>
</protein>
<name>A0A544SL80_9BACI</name>